<accession>A0A918X1Z9</accession>
<proteinExistence type="predicted"/>
<dbReference type="Proteomes" id="UP000638353">
    <property type="component" value="Unassembled WGS sequence"/>
</dbReference>
<dbReference type="AlphaFoldDB" id="A0A918X1Z9"/>
<dbReference type="EMBL" id="BMVC01000011">
    <property type="protein sequence ID" value="GHD04373.1"/>
    <property type="molecule type" value="Genomic_DNA"/>
</dbReference>
<organism evidence="1 2">
    <name type="scientific">Streptomyces finlayi</name>
    <dbReference type="NCBI Taxonomy" id="67296"/>
    <lineage>
        <taxon>Bacteria</taxon>
        <taxon>Bacillati</taxon>
        <taxon>Actinomycetota</taxon>
        <taxon>Actinomycetes</taxon>
        <taxon>Kitasatosporales</taxon>
        <taxon>Streptomycetaceae</taxon>
        <taxon>Streptomyces</taxon>
    </lineage>
</organism>
<evidence type="ECO:0000313" key="1">
    <source>
        <dbReference type="EMBL" id="GHD04373.1"/>
    </source>
</evidence>
<protein>
    <submittedName>
        <fullName evidence="1">Uncharacterized protein</fullName>
    </submittedName>
</protein>
<sequence length="72" mass="7878">MGVRHVAGEDFVLGPGEEPYDLVFAFRVGALDGRHPELGRRVLERLVRATAPTARLFVDGGAPLRELPLRQG</sequence>
<comment type="caution">
    <text evidence="1">The sequence shown here is derived from an EMBL/GenBank/DDBJ whole genome shotgun (WGS) entry which is preliminary data.</text>
</comment>
<evidence type="ECO:0000313" key="2">
    <source>
        <dbReference type="Proteomes" id="UP000638353"/>
    </source>
</evidence>
<reference evidence="1" key="1">
    <citation type="journal article" date="2014" name="Int. J. Syst. Evol. Microbiol.">
        <title>Complete genome sequence of Corynebacterium casei LMG S-19264T (=DSM 44701T), isolated from a smear-ripened cheese.</title>
        <authorList>
            <consortium name="US DOE Joint Genome Institute (JGI-PGF)"/>
            <person name="Walter F."/>
            <person name="Albersmeier A."/>
            <person name="Kalinowski J."/>
            <person name="Ruckert C."/>
        </authorList>
    </citation>
    <scope>NUCLEOTIDE SEQUENCE</scope>
    <source>
        <strain evidence="1">JCM 4637</strain>
    </source>
</reference>
<reference evidence="1" key="2">
    <citation type="submission" date="2020-09" db="EMBL/GenBank/DDBJ databases">
        <authorList>
            <person name="Sun Q."/>
            <person name="Ohkuma M."/>
        </authorList>
    </citation>
    <scope>NUCLEOTIDE SEQUENCE</scope>
    <source>
        <strain evidence="1">JCM 4637</strain>
    </source>
</reference>
<gene>
    <name evidence="1" type="ORF">GCM10010334_53100</name>
</gene>
<name>A0A918X1Z9_9ACTN</name>